<dbReference type="PANTHER" id="PTHR10803:SF3">
    <property type="entry name" value="ATPASE GET3"/>
    <property type="match status" value="1"/>
</dbReference>
<proteinExistence type="inferred from homology"/>
<dbReference type="InterPro" id="IPR016300">
    <property type="entry name" value="ATPase_ArsA/GET3"/>
</dbReference>
<evidence type="ECO:0008006" key="6">
    <source>
        <dbReference type="Google" id="ProtNLM"/>
    </source>
</evidence>
<sequence>MNARTVLVTGDGGAGRTTAAAATAVRSARRGTRTLLLTGDHGPDDHGFRLHGTDPGAADAHGLGSLLGHTVPAGRPVEVEPGLAVHRFGPRPGADDPAALTHFAAELLGTRPLDPEEFTALPGAAETALLRALREHVADPRWDLVVVDCPPLPVTLTALALPERLHRHLDRLLPAERRAARALHPLLAAVAGAPVPPERLYEVAGRVRAAVAAARTVVEDNATTVHLVLPPQRAAQALRRARPALALFGHRLEALLVNQVLPTGSGDPWLAALSARQRDGIEALRTAGLPVRELPHLGREPAGRDDLAALGAGLAVAPRPPGPAAEPWTVLPSGADAHGADAHGADVHGAEEGQFTWRLPLPGAERSDLHLVRRDDELVVDLGPYRRILPLPAVLRRCTAAGASVRDGALLVRFTPDPGLWPRRRTVG</sequence>
<dbReference type="Proteomes" id="UP000050867">
    <property type="component" value="Unassembled WGS sequence"/>
</dbReference>
<dbReference type="Gene3D" id="3.40.50.300">
    <property type="entry name" value="P-loop containing nucleotide triphosphate hydrolases"/>
    <property type="match status" value="1"/>
</dbReference>
<dbReference type="InterPro" id="IPR025723">
    <property type="entry name" value="ArsA/GET3_ATPase-like"/>
</dbReference>
<feature type="domain" description="ArsA/GET3 Anion-transporting ATPase-like" evidence="2">
    <location>
        <begin position="116"/>
        <end position="311"/>
    </location>
</feature>
<evidence type="ECO:0000313" key="4">
    <source>
        <dbReference type="EMBL" id="KRV50096.1"/>
    </source>
</evidence>
<evidence type="ECO:0000256" key="1">
    <source>
        <dbReference type="ARBA" id="ARBA00011040"/>
    </source>
</evidence>
<name>A0A0T6LVQ3_WENVI</name>
<gene>
    <name evidence="4" type="ORF">AQ490_16905</name>
</gene>
<comment type="similarity">
    <text evidence="1">Belongs to the arsA ATPase family.</text>
</comment>
<dbReference type="eggNOG" id="COG0003">
    <property type="taxonomic scope" value="Bacteria"/>
</dbReference>
<accession>A0A0T6LVQ3</accession>
<dbReference type="GO" id="GO:0005524">
    <property type="term" value="F:ATP binding"/>
    <property type="evidence" value="ECO:0007669"/>
    <property type="project" value="InterPro"/>
</dbReference>
<feature type="domain" description="ArsA HSP20-like" evidence="3">
    <location>
        <begin position="353"/>
        <end position="414"/>
    </location>
</feature>
<dbReference type="Pfam" id="PF02374">
    <property type="entry name" value="ArsA_ATPase"/>
    <property type="match status" value="2"/>
</dbReference>
<dbReference type="OrthoDB" id="9780677at2"/>
<feature type="domain" description="ArsA/GET3 Anion-transporting ATPase-like" evidence="2">
    <location>
        <begin position="4"/>
        <end position="40"/>
    </location>
</feature>
<keyword evidence="5" id="KW-1185">Reference proteome</keyword>
<dbReference type="InterPro" id="IPR008978">
    <property type="entry name" value="HSP20-like_chaperone"/>
</dbReference>
<dbReference type="SUPFAM" id="SSF52540">
    <property type="entry name" value="P-loop containing nucleoside triphosphate hydrolases"/>
    <property type="match status" value="1"/>
</dbReference>
<reference evidence="4 5" key="1">
    <citation type="submission" date="2015-10" db="EMBL/GenBank/DDBJ databases">
        <title>Draft genome sequence of pyrrolomycin-producing Streptomyces vitaminophilus.</title>
        <authorList>
            <person name="Graham D.E."/>
            <person name="Mahan K.M."/>
            <person name="Klingeman D.M."/>
            <person name="Hettich R.L."/>
            <person name="Parry R.J."/>
        </authorList>
    </citation>
    <scope>NUCLEOTIDE SEQUENCE [LARGE SCALE GENOMIC DNA]</scope>
    <source>
        <strain evidence="4 5">ATCC 31673</strain>
    </source>
</reference>
<dbReference type="STRING" id="76728.AQ490_16905"/>
<dbReference type="EMBL" id="LLZU01000006">
    <property type="protein sequence ID" value="KRV50096.1"/>
    <property type="molecule type" value="Genomic_DNA"/>
</dbReference>
<organism evidence="4 5">
    <name type="scientific">Wenjunlia vitaminophila</name>
    <name type="common">Streptomyces vitaminophilus</name>
    <dbReference type="NCBI Taxonomy" id="76728"/>
    <lineage>
        <taxon>Bacteria</taxon>
        <taxon>Bacillati</taxon>
        <taxon>Actinomycetota</taxon>
        <taxon>Actinomycetes</taxon>
        <taxon>Kitasatosporales</taxon>
        <taxon>Streptomycetaceae</taxon>
        <taxon>Wenjunlia</taxon>
    </lineage>
</organism>
<comment type="caution">
    <text evidence="4">The sequence shown here is derived from an EMBL/GenBank/DDBJ whole genome shotgun (WGS) entry which is preliminary data.</text>
</comment>
<dbReference type="Pfam" id="PF17886">
    <property type="entry name" value="ArsA_HSP20"/>
    <property type="match status" value="1"/>
</dbReference>
<protein>
    <recommendedName>
        <fullName evidence="6">Arsenite efflux ATP-binding protein ArsA</fullName>
    </recommendedName>
</protein>
<evidence type="ECO:0000259" key="3">
    <source>
        <dbReference type="Pfam" id="PF17886"/>
    </source>
</evidence>
<evidence type="ECO:0000313" key="5">
    <source>
        <dbReference type="Proteomes" id="UP000050867"/>
    </source>
</evidence>
<dbReference type="InterPro" id="IPR027417">
    <property type="entry name" value="P-loop_NTPase"/>
</dbReference>
<dbReference type="GO" id="GO:0016887">
    <property type="term" value="F:ATP hydrolysis activity"/>
    <property type="evidence" value="ECO:0007669"/>
    <property type="project" value="InterPro"/>
</dbReference>
<evidence type="ECO:0000259" key="2">
    <source>
        <dbReference type="Pfam" id="PF02374"/>
    </source>
</evidence>
<dbReference type="Gene3D" id="2.60.40.790">
    <property type="match status" value="1"/>
</dbReference>
<dbReference type="AlphaFoldDB" id="A0A0T6LVQ3"/>
<dbReference type="PANTHER" id="PTHR10803">
    <property type="entry name" value="ARSENICAL PUMP-DRIVING ATPASE ARSENITE-TRANSLOCATING ATPASE"/>
    <property type="match status" value="1"/>
</dbReference>
<dbReference type="InterPro" id="IPR040612">
    <property type="entry name" value="ArsA_HSP20-like"/>
</dbReference>